<dbReference type="InterPro" id="IPR001660">
    <property type="entry name" value="SAM"/>
</dbReference>
<evidence type="ECO:0000256" key="1">
    <source>
        <dbReference type="ARBA" id="ARBA00022737"/>
    </source>
</evidence>
<dbReference type="GO" id="GO:0048786">
    <property type="term" value="C:presynaptic active zone"/>
    <property type="evidence" value="ECO:0007669"/>
    <property type="project" value="TreeGrafter"/>
</dbReference>
<dbReference type="OrthoDB" id="2132119at2759"/>
<dbReference type="Pfam" id="PF00536">
    <property type="entry name" value="SAM_1"/>
    <property type="match status" value="2"/>
</dbReference>
<feature type="compositionally biased region" description="Basic and acidic residues" evidence="4">
    <location>
        <begin position="939"/>
        <end position="949"/>
    </location>
</feature>
<evidence type="ECO:0000259" key="5">
    <source>
        <dbReference type="PROSITE" id="PS50105"/>
    </source>
</evidence>
<sequence>MCDVMPTIPEDAQTQYQGDHDSQLTGEGGNVEDMLLSMLDERDRLMVGLKEARAELQSVQLRLDEVEKERDDLQSQLSSTLPTLLLEHLECLVSRHERSLRMTVIKRHNLTLSTIPASDDYNGNGNGGSNGISSEVEVLKALKSLFEHHKALDEKVRERLKSAITRASQLEQELADLKSYASTTEGQAAWAKASHSFLGKSDVATITDPSNDSSELNFSFPTFWQFFSNREIFEVSKQCRSANSTESSQQQIADLLAHNCELEEKLASSSRELAKANNQIGQLHAELIESENKRSEQEAKIVSLDQRCLSAQREITASQNQVNKLRTELAGKSTQLKQMEEKVSRLQARLELSEQSRTEAVSTPAEGNKTEKYEEEYDFPAVAQFQQQIISQKSKINSLALQLSNAQDRIKELTEQLEDGKSELIRAHEREKLNEEHNERLSSTVDALLMEANERLQSHLSERMSALQQKRELVCEVEHLRSALDEASNDREALVNEANRLRRLLAGNKEGGPLGLPLSCPRPSSDKMDTLDTMDAMLAVDPSGRLICDHSVSAAPTSVVYSVRPSIVSSPTKPGPFVSNKAQNSNQVSKIDANLKCSTFIGITTCVSGLMSLKLKEARAPGGPGDPPSITVQREPNTLDKEYANIPWSVGYGQPPPIQRFNQTDAPSMTEMNASCPHAFPTNIENHQQQQHQQSHHADPQALAALILQQLEVINDEIKMIQEEKKNTDERASELRSRVTAGARGPGVEARSSFTPFETADSGIQMGCWSPTSSLQHSIHKAGSFSPESAPQQRQTAQPQPPGYGDRGKSRAPSPMAAQMLLRPRQVGQNPQLLRLHVRDYADSPPGEQFASVPPPPRRAHQPGFQVQKKHGYDAEAPQQSQHLAHMGPNEPCAQTLPSRMQTINPRDFVTGGVPIPVQSQHHRFPKDKTHVTDVTKAFNDSRPDHCEKLTGNPNEGPPPRFIKRSEDAFWSPPGIYFSQNAQTSNRSPSVSASGSTTVPQGLQQLSQRQRQLDAVDTSATQSNHQDRSLPRDIVLDPDRNRTKCCQFLNQEEKRWQKGGDLIETALRAKIPFAMWNNATVVAWLEHWVGMPAWYVAACKANITCGGMIASLSDQEVQRELGISNPLHRLKLRVATQEMMALTNSDQPDPYRVTGAPPMDLPLSQVNLNHEWVGNVWLASLGLIQYRRQFMECLVDGRMLEHLTKRDLRMHLKVVDGFHRLSIQCGIALLKRFNYDLEAIEERRVACQSRDSDMIVWTNDRVTTWLVSSGIISPNISLEQSGLHGAVIALDADMDTPSLATMLQIPNSNVKARVEISVYFSFRELLEYRLFNLVKPYRSLRLSYINLDNPAFLSDDKVEEYLWGDDETGEEDEAREV</sequence>
<feature type="coiled-coil region" evidence="3">
    <location>
        <begin position="49"/>
        <end position="76"/>
    </location>
</feature>
<dbReference type="InterPro" id="IPR013761">
    <property type="entry name" value="SAM/pointed_sf"/>
</dbReference>
<feature type="coiled-coil region" evidence="3">
    <location>
        <begin position="396"/>
        <end position="504"/>
    </location>
</feature>
<feature type="region of interest" description="Disordered" evidence="4">
    <location>
        <begin position="768"/>
        <end position="813"/>
    </location>
</feature>
<evidence type="ECO:0000256" key="2">
    <source>
        <dbReference type="ARBA" id="ARBA00023054"/>
    </source>
</evidence>
<feature type="region of interest" description="Disordered" evidence="4">
    <location>
        <begin position="844"/>
        <end position="864"/>
    </location>
</feature>
<dbReference type="InterPro" id="IPR029515">
    <property type="entry name" value="Liprin"/>
</dbReference>
<evidence type="ECO:0000256" key="3">
    <source>
        <dbReference type="SAM" id="Coils"/>
    </source>
</evidence>
<feature type="domain" description="SAM" evidence="5">
    <location>
        <begin position="1177"/>
        <end position="1233"/>
    </location>
</feature>
<dbReference type="EMBL" id="UXSR01005213">
    <property type="protein sequence ID" value="VDD79778.1"/>
    <property type="molecule type" value="Genomic_DNA"/>
</dbReference>
<feature type="compositionally biased region" description="Polar residues" evidence="4">
    <location>
        <begin position="978"/>
        <end position="1000"/>
    </location>
</feature>
<feature type="coiled-coil region" evidence="3">
    <location>
        <begin position="153"/>
        <end position="187"/>
    </location>
</feature>
<accession>A0A158QU57</accession>
<dbReference type="PANTHER" id="PTHR12587:SF20">
    <property type="entry name" value="LIPRIN-ALPHA, ISOFORM E"/>
    <property type="match status" value="1"/>
</dbReference>
<dbReference type="InterPro" id="IPR037621">
    <property type="entry name" value="LIP-1_SAM_2"/>
</dbReference>
<dbReference type="InterPro" id="IPR057892">
    <property type="entry name" value="LIP-1_CC2"/>
</dbReference>
<keyword evidence="1" id="KW-0677">Repeat</keyword>
<dbReference type="STRING" id="53468.A0A158QU57"/>
<feature type="region of interest" description="Disordered" evidence="4">
    <location>
        <begin position="939"/>
        <end position="961"/>
    </location>
</feature>
<dbReference type="PANTHER" id="PTHR12587">
    <property type="entry name" value="LAR INTERACTING PROTEIN LIP -RELATED PROTEIN"/>
    <property type="match status" value="1"/>
</dbReference>
<evidence type="ECO:0000313" key="7">
    <source>
        <dbReference type="Proteomes" id="UP000267029"/>
    </source>
</evidence>
<feature type="region of interest" description="Disordered" evidence="4">
    <location>
        <begin position="978"/>
        <end position="1036"/>
    </location>
</feature>
<feature type="domain" description="SAM" evidence="5">
    <location>
        <begin position="1076"/>
        <end position="1142"/>
    </location>
</feature>
<feature type="region of interest" description="Disordered" evidence="4">
    <location>
        <begin position="724"/>
        <end position="754"/>
    </location>
</feature>
<dbReference type="SMART" id="SM00454">
    <property type="entry name" value="SAM"/>
    <property type="match status" value="2"/>
</dbReference>
<dbReference type="Proteomes" id="UP000267029">
    <property type="component" value="Unassembled WGS sequence"/>
</dbReference>
<feature type="compositionally biased region" description="Basic and acidic residues" evidence="4">
    <location>
        <begin position="1025"/>
        <end position="1036"/>
    </location>
</feature>
<feature type="compositionally biased region" description="Basic and acidic residues" evidence="4">
    <location>
        <begin position="724"/>
        <end position="737"/>
    </location>
</feature>
<evidence type="ECO:0000313" key="6">
    <source>
        <dbReference type="EMBL" id="VDD79778.1"/>
    </source>
</evidence>
<name>A0A158QU57_MESCO</name>
<dbReference type="CDD" id="cd09565">
    <property type="entry name" value="SAM_liprin-alpha1_2_3_4_repeat2"/>
    <property type="match status" value="1"/>
</dbReference>
<organism evidence="6 7">
    <name type="scientific">Mesocestoides corti</name>
    <name type="common">Flatworm</name>
    <dbReference type="NCBI Taxonomy" id="53468"/>
    <lineage>
        <taxon>Eukaryota</taxon>
        <taxon>Metazoa</taxon>
        <taxon>Spiralia</taxon>
        <taxon>Lophotrochozoa</taxon>
        <taxon>Platyhelminthes</taxon>
        <taxon>Cestoda</taxon>
        <taxon>Eucestoda</taxon>
        <taxon>Cyclophyllidea</taxon>
        <taxon>Mesocestoididae</taxon>
        <taxon>Mesocestoides</taxon>
    </lineage>
</organism>
<evidence type="ECO:0000256" key="4">
    <source>
        <dbReference type="SAM" id="MobiDB-lite"/>
    </source>
</evidence>
<dbReference type="Pfam" id="PF25526">
    <property type="entry name" value="LIP-1"/>
    <property type="match status" value="1"/>
</dbReference>
<keyword evidence="7" id="KW-1185">Reference proteome</keyword>
<dbReference type="PROSITE" id="PS50105">
    <property type="entry name" value="SAM_DOMAIN"/>
    <property type="match status" value="2"/>
</dbReference>
<dbReference type="SUPFAM" id="SSF47769">
    <property type="entry name" value="SAM/Pointed domain"/>
    <property type="match status" value="2"/>
</dbReference>
<protein>
    <recommendedName>
        <fullName evidence="5">SAM domain-containing protein</fullName>
    </recommendedName>
</protein>
<gene>
    <name evidence="6" type="ORF">MCOS_LOCUS5781</name>
</gene>
<proteinExistence type="predicted"/>
<dbReference type="Gene3D" id="1.10.150.50">
    <property type="entry name" value="Transcription Factor, Ets-1"/>
    <property type="match status" value="3"/>
</dbReference>
<keyword evidence="2 3" id="KW-0175">Coiled coil</keyword>
<dbReference type="GO" id="GO:0050808">
    <property type="term" value="P:synapse organization"/>
    <property type="evidence" value="ECO:0007669"/>
    <property type="project" value="TreeGrafter"/>
</dbReference>
<feature type="coiled-coil region" evidence="3">
    <location>
        <begin position="266"/>
        <end position="356"/>
    </location>
</feature>
<feature type="compositionally biased region" description="Low complexity" evidence="4">
    <location>
        <begin position="1001"/>
        <end position="1010"/>
    </location>
</feature>
<reference evidence="6 7" key="1">
    <citation type="submission" date="2018-10" db="EMBL/GenBank/DDBJ databases">
        <authorList>
            <consortium name="Pathogen Informatics"/>
        </authorList>
    </citation>
    <scope>NUCLEOTIDE SEQUENCE [LARGE SCALE GENOMIC DNA]</scope>
</reference>